<dbReference type="GO" id="GO:0000390">
    <property type="term" value="P:spliceosomal complex disassembly"/>
    <property type="evidence" value="ECO:0007669"/>
    <property type="project" value="InterPro"/>
</dbReference>
<dbReference type="PANTHER" id="PTHR23329:SF1">
    <property type="entry name" value="TUFTELIN-INTERACTING PROTEIN 11"/>
    <property type="match status" value="1"/>
</dbReference>
<protein>
    <submittedName>
        <fullName evidence="10">G-patch domain-containing protein</fullName>
    </submittedName>
</protein>
<dbReference type="Pfam" id="PF01585">
    <property type="entry name" value="G-patch"/>
    <property type="match status" value="1"/>
</dbReference>
<comment type="similarity">
    <text evidence="2 7">Belongs to the TFP11/STIP family.</text>
</comment>
<dbReference type="InterPro" id="IPR045211">
    <property type="entry name" value="TFP11/STIP/Ntr1"/>
</dbReference>
<dbReference type="InterPro" id="IPR000467">
    <property type="entry name" value="G_patch_dom"/>
</dbReference>
<dbReference type="Pfam" id="PF07842">
    <property type="entry name" value="GCFC"/>
    <property type="match status" value="1"/>
</dbReference>
<evidence type="ECO:0000256" key="3">
    <source>
        <dbReference type="ARBA" id="ARBA00022664"/>
    </source>
</evidence>
<dbReference type="InterPro" id="IPR022159">
    <property type="entry name" value="STIP/TFIP11_N"/>
</dbReference>
<feature type="region of interest" description="Disordered" evidence="8">
    <location>
        <begin position="95"/>
        <end position="130"/>
    </location>
</feature>
<dbReference type="PROSITE" id="PS50174">
    <property type="entry name" value="G_PATCH"/>
    <property type="match status" value="1"/>
</dbReference>
<keyword evidence="3 7" id="KW-0507">mRNA processing</keyword>
<evidence type="ECO:0000256" key="1">
    <source>
        <dbReference type="ARBA" id="ARBA00004123"/>
    </source>
</evidence>
<dbReference type="WBParaSite" id="maker-PairedContig_3860-snap-gene-0.18-mRNA-1">
    <property type="protein sequence ID" value="maker-PairedContig_3860-snap-gene-0.18-mRNA-1"/>
    <property type="gene ID" value="maker-PairedContig_3860-snap-gene-0.18"/>
</dbReference>
<evidence type="ECO:0000313" key="10">
    <source>
        <dbReference type="WBParaSite" id="maker-PairedContig_3860-snap-gene-0.18-mRNA-1"/>
    </source>
</evidence>
<evidence type="ECO:0000256" key="7">
    <source>
        <dbReference type="PIRNR" id="PIRNR017706"/>
    </source>
</evidence>
<organism evidence="10">
    <name type="scientific">Wuchereria bancrofti</name>
    <dbReference type="NCBI Taxonomy" id="6293"/>
    <lineage>
        <taxon>Eukaryota</taxon>
        <taxon>Metazoa</taxon>
        <taxon>Ecdysozoa</taxon>
        <taxon>Nematoda</taxon>
        <taxon>Chromadorea</taxon>
        <taxon>Rhabditida</taxon>
        <taxon>Spirurina</taxon>
        <taxon>Spiruromorpha</taxon>
        <taxon>Filarioidea</taxon>
        <taxon>Onchocercidae</taxon>
        <taxon>Wuchereria</taxon>
    </lineage>
</organism>
<keyword evidence="5 7" id="KW-0508">mRNA splicing</keyword>
<keyword evidence="4 7" id="KW-0747">Spliceosome</keyword>
<keyword evidence="6 7" id="KW-0539">Nucleus</keyword>
<reference evidence="10" key="1">
    <citation type="submission" date="2016-11" db="UniProtKB">
        <authorList>
            <consortium name="WormBaseParasite"/>
        </authorList>
    </citation>
    <scope>IDENTIFICATION</scope>
    <source>
        <strain evidence="10">pt0022</strain>
    </source>
</reference>
<evidence type="ECO:0000256" key="5">
    <source>
        <dbReference type="ARBA" id="ARBA00023187"/>
    </source>
</evidence>
<comment type="subcellular location">
    <subcellularLocation>
        <location evidence="1 7">Nucleus</location>
    </subcellularLocation>
</comment>
<feature type="region of interest" description="Disordered" evidence="8">
    <location>
        <begin position="205"/>
        <end position="243"/>
    </location>
</feature>
<feature type="compositionally biased region" description="Basic and acidic residues" evidence="8">
    <location>
        <begin position="99"/>
        <end position="109"/>
    </location>
</feature>
<evidence type="ECO:0000256" key="6">
    <source>
        <dbReference type="ARBA" id="ARBA00023242"/>
    </source>
</evidence>
<dbReference type="SMART" id="SM00443">
    <property type="entry name" value="G_patch"/>
    <property type="match status" value="1"/>
</dbReference>
<dbReference type="AlphaFoldDB" id="A0A1I8EPK4"/>
<dbReference type="Pfam" id="PF12457">
    <property type="entry name" value="TIP_N"/>
    <property type="match status" value="1"/>
</dbReference>
<feature type="compositionally biased region" description="Basic and acidic residues" evidence="8">
    <location>
        <begin position="220"/>
        <end position="237"/>
    </location>
</feature>
<accession>A0A1I8EPK4</accession>
<evidence type="ECO:0000256" key="8">
    <source>
        <dbReference type="SAM" id="MobiDB-lite"/>
    </source>
</evidence>
<dbReference type="STRING" id="6293.A0A1I8EPK4"/>
<evidence type="ECO:0000256" key="2">
    <source>
        <dbReference type="ARBA" id="ARBA00010900"/>
    </source>
</evidence>
<name>A0A1I8EPK4_WUCBA</name>
<evidence type="ECO:0000259" key="9">
    <source>
        <dbReference type="PROSITE" id="PS50174"/>
    </source>
</evidence>
<dbReference type="InterPro" id="IPR024933">
    <property type="entry name" value="TFP11"/>
</dbReference>
<proteinExistence type="inferred from homology"/>
<dbReference type="PANTHER" id="PTHR23329">
    <property type="entry name" value="TUFTELIN-INTERACTING PROTEIN 11-RELATED"/>
    <property type="match status" value="1"/>
</dbReference>
<feature type="domain" description="G-patch" evidence="9">
    <location>
        <begin position="160"/>
        <end position="206"/>
    </location>
</feature>
<dbReference type="GO" id="GO:0071008">
    <property type="term" value="C:U2-type post-mRNA release spliceosomal complex"/>
    <property type="evidence" value="ECO:0007669"/>
    <property type="project" value="TreeGrafter"/>
</dbReference>
<evidence type="ECO:0000256" key="4">
    <source>
        <dbReference type="ARBA" id="ARBA00022728"/>
    </source>
</evidence>
<dbReference type="PIRSF" id="PIRSF017706">
    <property type="entry name" value="TFIP11"/>
    <property type="match status" value="1"/>
</dbReference>
<sequence length="828" mass="95246">MNVEEDDGMESFEISERDLEYALNPGYRRGLSKNQQLYVRHYFFPSSLTDYYMAGIWADHEESDNEDVHAGFGSKGSKKQSKNYSAPVTFVSGGIKHGNTIERENKNDDDAVEDEPVSLERPRRQSRRQAGANVFAGLRLSSTHSVVDPGKFADWAKHSKSDVIMKMMRKMGYVPGQGLGANKQGIVEPIQAVLRPGRAAVGAYGRESKGPNFGESSGEAQKRVECSKDDGKVEGPSRRGNWKKTGSKKIVKYQYKTIDEVIAEGGPLKQRLSSGSSGVKVIDMTGKEQKVYSGYDAYAAKTRAIVEAQMERLVFDVPELMHNLNLLINETEETIRRNDRQMRFLRDQTAALENDSMQIQAALWKEREEQKHVEELNDLLERFSTKSDEGNVTLDECRELFQKMQAEYFEEYRLFRLEEIAITNVLPLIQHYFLTWNALDNEQMNYGITLMGEWKKILEIEQRGIFNVTKSLENLSPFERLLWDGWMPVMRKIALRWSPRDDPQSMLHVVEKWLPMLPLWMRENLLEQIVIPRIAAQVDEWNPLTDRIPIHTWLHPWLDVMGDRLQPIFSPIRQKLAKALKEWNPTDRSALSMLRPWKGCFASATMSAFLAMNIIPKLEKALQEMIYDPTKNHVRFALRYDEFYAALDWIELIGAEGIAAVLVRSFFPKWYETLCIWLESPRVVAQEVVMWYNEWKSRFPVEISSLIIVQEQLKRALIAMKQAQQGVHITKEILPPLPPPEPVSGIYSSAPPRIQPPPPHLSFKDLVELRAREAGVLYVPQVNKFREGKPVYWFGNVSIYIDRNVIFGFNVETQQWSPIGLDHLLSIC</sequence>
<dbReference type="InterPro" id="IPR022783">
    <property type="entry name" value="GCFC_dom"/>
</dbReference>
<dbReference type="GO" id="GO:0003676">
    <property type="term" value="F:nucleic acid binding"/>
    <property type="evidence" value="ECO:0007669"/>
    <property type="project" value="InterPro"/>
</dbReference>